<sequence length="114" mass="12883">MFLCDHHLHLIAELKKVLLIERKAWLRCRSRSSPPGAKFPLVVAELSVEIVWSGIVQVIVTVDNGRVTGVYCDVHLRDLVNIVLHNIIGHCLQKLRQNSIPEQIIFEGNLVSVN</sequence>
<dbReference type="EMBL" id="HBUF01064825">
    <property type="protein sequence ID" value="CAG6627271.1"/>
    <property type="molecule type" value="Transcribed_RNA"/>
</dbReference>
<dbReference type="EMBL" id="HBUF01440002">
    <property type="protein sequence ID" value="CAG6742857.1"/>
    <property type="molecule type" value="Transcribed_RNA"/>
</dbReference>
<evidence type="ECO:0000313" key="1">
    <source>
        <dbReference type="EMBL" id="CAG6742859.1"/>
    </source>
</evidence>
<organism evidence="1">
    <name type="scientific">Cacopsylla melanoneura</name>
    <dbReference type="NCBI Taxonomy" id="428564"/>
    <lineage>
        <taxon>Eukaryota</taxon>
        <taxon>Metazoa</taxon>
        <taxon>Ecdysozoa</taxon>
        <taxon>Arthropoda</taxon>
        <taxon>Hexapoda</taxon>
        <taxon>Insecta</taxon>
        <taxon>Pterygota</taxon>
        <taxon>Neoptera</taxon>
        <taxon>Paraneoptera</taxon>
        <taxon>Hemiptera</taxon>
        <taxon>Sternorrhyncha</taxon>
        <taxon>Psylloidea</taxon>
        <taxon>Psyllidae</taxon>
        <taxon>Psyllinae</taxon>
        <taxon>Cacopsylla</taxon>
    </lineage>
</organism>
<dbReference type="AlphaFoldDB" id="A0A8D9E847"/>
<dbReference type="EMBL" id="HBUF01064824">
    <property type="protein sequence ID" value="CAG6627269.1"/>
    <property type="molecule type" value="Transcribed_RNA"/>
</dbReference>
<proteinExistence type="predicted"/>
<dbReference type="EMBL" id="HBUF01273768">
    <property type="protein sequence ID" value="CAG6685867.1"/>
    <property type="molecule type" value="Transcribed_RNA"/>
</dbReference>
<accession>A0A8D9E847</accession>
<name>A0A8D9E847_9HEMI</name>
<dbReference type="EMBL" id="HBUF01440003">
    <property type="protein sequence ID" value="CAG6742859.1"/>
    <property type="molecule type" value="Transcribed_RNA"/>
</dbReference>
<protein>
    <submittedName>
        <fullName evidence="1">Uncharacterized protein</fullName>
    </submittedName>
</protein>
<reference evidence="1" key="1">
    <citation type="submission" date="2021-05" db="EMBL/GenBank/DDBJ databases">
        <authorList>
            <person name="Alioto T."/>
            <person name="Alioto T."/>
            <person name="Gomez Garrido J."/>
        </authorList>
    </citation>
    <scope>NUCLEOTIDE SEQUENCE</scope>
</reference>